<dbReference type="AlphaFoldDB" id="J0WSH3"/>
<dbReference type="EMBL" id="JH687903">
    <property type="protein sequence ID" value="EJD35120.1"/>
    <property type="molecule type" value="Genomic_DNA"/>
</dbReference>
<organism evidence="1 2">
    <name type="scientific">Auricularia subglabra (strain TFB-10046 / SS5)</name>
    <name type="common">White-rot fungus</name>
    <name type="synonym">Auricularia delicata (strain TFB10046)</name>
    <dbReference type="NCBI Taxonomy" id="717982"/>
    <lineage>
        <taxon>Eukaryota</taxon>
        <taxon>Fungi</taxon>
        <taxon>Dikarya</taxon>
        <taxon>Basidiomycota</taxon>
        <taxon>Agaricomycotina</taxon>
        <taxon>Agaricomycetes</taxon>
        <taxon>Auriculariales</taxon>
        <taxon>Auriculariaceae</taxon>
        <taxon>Auricularia</taxon>
    </lineage>
</organism>
<evidence type="ECO:0000313" key="1">
    <source>
        <dbReference type="EMBL" id="EJD35120.1"/>
    </source>
</evidence>
<proteinExistence type="predicted"/>
<dbReference type="eggNOG" id="ENOG502RD3Y">
    <property type="taxonomic scope" value="Eukaryota"/>
</dbReference>
<dbReference type="SUPFAM" id="SSF52047">
    <property type="entry name" value="RNI-like"/>
    <property type="match status" value="1"/>
</dbReference>
<accession>J0WSH3</accession>
<reference evidence="2" key="1">
    <citation type="journal article" date="2012" name="Science">
        <title>The Paleozoic origin of enzymatic lignin decomposition reconstructed from 31 fungal genomes.</title>
        <authorList>
            <person name="Floudas D."/>
            <person name="Binder M."/>
            <person name="Riley R."/>
            <person name="Barry K."/>
            <person name="Blanchette R.A."/>
            <person name="Henrissat B."/>
            <person name="Martinez A.T."/>
            <person name="Otillar R."/>
            <person name="Spatafora J.W."/>
            <person name="Yadav J.S."/>
            <person name="Aerts A."/>
            <person name="Benoit I."/>
            <person name="Boyd A."/>
            <person name="Carlson A."/>
            <person name="Copeland A."/>
            <person name="Coutinho P.M."/>
            <person name="de Vries R.P."/>
            <person name="Ferreira P."/>
            <person name="Findley K."/>
            <person name="Foster B."/>
            <person name="Gaskell J."/>
            <person name="Glotzer D."/>
            <person name="Gorecki P."/>
            <person name="Heitman J."/>
            <person name="Hesse C."/>
            <person name="Hori C."/>
            <person name="Igarashi K."/>
            <person name="Jurgens J.A."/>
            <person name="Kallen N."/>
            <person name="Kersten P."/>
            <person name="Kohler A."/>
            <person name="Kuees U."/>
            <person name="Kumar T.K.A."/>
            <person name="Kuo A."/>
            <person name="LaButti K."/>
            <person name="Larrondo L.F."/>
            <person name="Lindquist E."/>
            <person name="Ling A."/>
            <person name="Lombard V."/>
            <person name="Lucas S."/>
            <person name="Lundell T."/>
            <person name="Martin R."/>
            <person name="McLaughlin D.J."/>
            <person name="Morgenstern I."/>
            <person name="Morin E."/>
            <person name="Murat C."/>
            <person name="Nagy L.G."/>
            <person name="Nolan M."/>
            <person name="Ohm R.A."/>
            <person name="Patyshakuliyeva A."/>
            <person name="Rokas A."/>
            <person name="Ruiz-Duenas F.J."/>
            <person name="Sabat G."/>
            <person name="Salamov A."/>
            <person name="Samejima M."/>
            <person name="Schmutz J."/>
            <person name="Slot J.C."/>
            <person name="St John F."/>
            <person name="Stenlid J."/>
            <person name="Sun H."/>
            <person name="Sun S."/>
            <person name="Syed K."/>
            <person name="Tsang A."/>
            <person name="Wiebenga A."/>
            <person name="Young D."/>
            <person name="Pisabarro A."/>
            <person name="Eastwood D.C."/>
            <person name="Martin F."/>
            <person name="Cullen D."/>
            <person name="Grigoriev I.V."/>
            <person name="Hibbett D.S."/>
        </authorList>
    </citation>
    <scope>NUCLEOTIDE SEQUENCE [LARGE SCALE GENOMIC DNA]</scope>
    <source>
        <strain evidence="2">TFB10046</strain>
    </source>
</reference>
<dbReference type="SUPFAM" id="SSF81383">
    <property type="entry name" value="F-box domain"/>
    <property type="match status" value="1"/>
</dbReference>
<dbReference type="Gene3D" id="3.80.10.10">
    <property type="entry name" value="Ribonuclease Inhibitor"/>
    <property type="match status" value="1"/>
</dbReference>
<gene>
    <name evidence="1" type="ORF">AURDEDRAFT_175802</name>
</gene>
<dbReference type="KEGG" id="adl:AURDEDRAFT_175802"/>
<dbReference type="InterPro" id="IPR032675">
    <property type="entry name" value="LRR_dom_sf"/>
</dbReference>
<name>J0WSH3_AURST</name>
<evidence type="ECO:0000313" key="2">
    <source>
        <dbReference type="Proteomes" id="UP000006514"/>
    </source>
</evidence>
<keyword evidence="2" id="KW-1185">Reference proteome</keyword>
<sequence length="486" mass="53057">MREVVADWNQTTITCRIPPELLAVCFAFLSLNGLLTVTRVCQCWRMTALATPGLWGTLTFDLDRYANENMLGLAVSRAGRVPLDYSFSVVHSAKTDALARALAEFMQRTRRISWTIPGTPEFLLQAAPVLESFSCTLTDPIPSDLFGGTAGRLRTLDVQGLRLPETCPALSTVTTLRARLGPRNRRDEAEALVHLFAVCPLLEHLELSDLAETHLLPLPARAPTRLRTLILRMYSLDTSDIMRYLCVWGPVNPHLSRVRMDMALNLRDAAPIFEDAEVLSVSQHSGCSAHASIETTSARGRECTVVMRHLSYIAYDTVSRALAGAVQANSAQLGRLRALSAPVTVLDALLNPPPALPALSALTVLVEKWAPELPIAVQMTHGEGCGSQFASGSLAFLLNTQDMALANIDIVASTSAGSLEESGVDRLLDTLTMSLPLRPQEHEVVVVVRGFRRELVADVVLPRIEGYSISLEAHEHSGDPSRLRMT</sequence>
<dbReference type="Proteomes" id="UP000006514">
    <property type="component" value="Unassembled WGS sequence"/>
</dbReference>
<dbReference type="OrthoDB" id="3046363at2759"/>
<dbReference type="InParanoid" id="J0WSH3"/>
<protein>
    <submittedName>
        <fullName evidence="1">Uncharacterized protein</fullName>
    </submittedName>
</protein>
<dbReference type="InterPro" id="IPR036047">
    <property type="entry name" value="F-box-like_dom_sf"/>
</dbReference>